<dbReference type="EMBL" id="SLZR01000006">
    <property type="protein sequence ID" value="TCS41364.1"/>
    <property type="molecule type" value="Genomic_DNA"/>
</dbReference>
<organism evidence="2 3">
    <name type="scientific">Reinekea marinisedimentorum</name>
    <dbReference type="NCBI Taxonomy" id="230495"/>
    <lineage>
        <taxon>Bacteria</taxon>
        <taxon>Pseudomonadati</taxon>
        <taxon>Pseudomonadota</taxon>
        <taxon>Gammaproteobacteria</taxon>
        <taxon>Oceanospirillales</taxon>
        <taxon>Saccharospirillaceae</taxon>
        <taxon>Reinekea</taxon>
    </lineage>
</organism>
<reference evidence="2 3" key="1">
    <citation type="submission" date="2019-03" db="EMBL/GenBank/DDBJ databases">
        <title>Genomic Encyclopedia of Archaeal and Bacterial Type Strains, Phase II (KMG-II): from individual species to whole genera.</title>
        <authorList>
            <person name="Goeker M."/>
        </authorList>
    </citation>
    <scope>NUCLEOTIDE SEQUENCE [LARGE SCALE GENOMIC DNA]</scope>
    <source>
        <strain evidence="2 3">DSM 15388</strain>
    </source>
</reference>
<dbReference type="RefSeq" id="WP_165901860.1">
    <property type="nucleotide sequence ID" value="NZ_SLZR01000006.1"/>
</dbReference>
<dbReference type="PANTHER" id="PTHR21432:SF20">
    <property type="entry name" value="ACETYL-COA HYDROLASE"/>
    <property type="match status" value="1"/>
</dbReference>
<evidence type="ECO:0000259" key="1">
    <source>
        <dbReference type="Pfam" id="PF13336"/>
    </source>
</evidence>
<dbReference type="SUPFAM" id="SSF100950">
    <property type="entry name" value="NagB/RpiA/CoA transferase-like"/>
    <property type="match status" value="1"/>
</dbReference>
<protein>
    <submittedName>
        <fullName evidence="2">Acetyl-CoA hydrolase/transferase-like protein</fullName>
    </submittedName>
</protein>
<dbReference type="Proteomes" id="UP000295793">
    <property type="component" value="Unassembled WGS sequence"/>
</dbReference>
<keyword evidence="3" id="KW-1185">Reference proteome</keyword>
<name>A0A4R3I7X2_9GAMM</name>
<keyword evidence="2" id="KW-0808">Transferase</keyword>
<dbReference type="GO" id="GO:0016787">
    <property type="term" value="F:hydrolase activity"/>
    <property type="evidence" value="ECO:0007669"/>
    <property type="project" value="UniProtKB-KW"/>
</dbReference>
<dbReference type="Gene3D" id="3.30.750.70">
    <property type="entry name" value="4-hydroxybutyrate coenzyme like domains"/>
    <property type="match status" value="1"/>
</dbReference>
<evidence type="ECO:0000313" key="3">
    <source>
        <dbReference type="Proteomes" id="UP000295793"/>
    </source>
</evidence>
<dbReference type="Pfam" id="PF13336">
    <property type="entry name" value="AcetylCoA_hyd_C"/>
    <property type="match status" value="1"/>
</dbReference>
<dbReference type="PANTHER" id="PTHR21432">
    <property type="entry name" value="ACETYL-COA HYDROLASE-RELATED"/>
    <property type="match status" value="1"/>
</dbReference>
<dbReference type="InterPro" id="IPR037171">
    <property type="entry name" value="NagB/RpiA_transferase-like"/>
</dbReference>
<dbReference type="InterPro" id="IPR026888">
    <property type="entry name" value="AcetylCoA_hyd_C"/>
</dbReference>
<dbReference type="Gene3D" id="3.40.1080.20">
    <property type="entry name" value="Acetyl-CoA hydrolase/transferase C-terminal domain"/>
    <property type="match status" value="1"/>
</dbReference>
<feature type="domain" description="Acetyl-CoA hydrolase/transferase C-terminal" evidence="1">
    <location>
        <begin position="456"/>
        <end position="604"/>
    </location>
</feature>
<dbReference type="AlphaFoldDB" id="A0A4R3I7X2"/>
<evidence type="ECO:0000313" key="2">
    <source>
        <dbReference type="EMBL" id="TCS41364.1"/>
    </source>
</evidence>
<gene>
    <name evidence="2" type="ORF">BCF53_10695</name>
</gene>
<sequence length="724" mass="81341">MCSALKNREFSNLTELAEDIFKQLDGKIVMGVPIGVGKATHMINAFYRVAKANPQYSLEINSALSLNRPKLKTDLERRLLEPFFDRQFKDLPELEFANDVLEKKLPANVNVVEFYFKPGEVLKNPEAQQYALSSNYTHVPRDLLSRGCNVICQMITKKDNGGHTRYSLGSNPDVTLDVHRLMHEYTAADGKPRFMLGQVNTQMPFMPNDAEVTADFFEYIHDDPALYSPIFAAPYAPISPVDHMIGLYTSLLIKDEGSLQIGIGSLGDAVVNSLLVRHSHNDVYRQLADKTDALKRFPCIEKDGGLEPFEKGLYGNTEMLVPGYMALKKGGVLKRKVYDDEHIQQLVNDGLDPNQVSMQWLDGLQNLDKITPHLTEHHVDYLKKWGILNKAIGYLNEQLTLEGESVEANLNNTSSRAWIEKHALGTKINGATLVHAGFFVGGHGFYDDLRNMPEEELSEFNMTSVMFTNQIKGNEALKLKQMKNSRFINTCMKTTLAGASASDGLADGKVVSGVGGQFNFVTMGHDLPESRSILMMRSTRRRGADAVSNIVFNYGHVTVPRHMRDIVITEYGIADLRAKTDQEIIDELLKVTDSRFQDELIQKAKKAGKLRADYKLPESAKHNTPEALSAFLAEFKEYYQPFPFGCDLTEQEVVIGGALKQLKTNVDKKWPLVKALLSKVTPERRMETKEHLERLGLYKAKGIKQKLLRKLVISVLPSQLETRG</sequence>
<proteinExistence type="predicted"/>
<dbReference type="InterPro" id="IPR046433">
    <property type="entry name" value="ActCoA_hydro"/>
</dbReference>
<comment type="caution">
    <text evidence="2">The sequence shown here is derived from an EMBL/GenBank/DDBJ whole genome shotgun (WGS) entry which is preliminary data.</text>
</comment>
<dbReference type="InterPro" id="IPR038460">
    <property type="entry name" value="AcetylCoA_hyd_C_sf"/>
</dbReference>
<keyword evidence="2" id="KW-0378">Hydrolase</keyword>
<dbReference type="GO" id="GO:0006083">
    <property type="term" value="P:acetate metabolic process"/>
    <property type="evidence" value="ECO:0007669"/>
    <property type="project" value="InterPro"/>
</dbReference>
<accession>A0A4R3I7X2</accession>
<dbReference type="GO" id="GO:0008775">
    <property type="term" value="F:acetate CoA-transferase activity"/>
    <property type="evidence" value="ECO:0007669"/>
    <property type="project" value="InterPro"/>
</dbReference>